<protein>
    <submittedName>
        <fullName evidence="1">Uncharacterized protein</fullName>
    </submittedName>
</protein>
<dbReference type="AlphaFoldDB" id="X1DA42"/>
<reference evidence="1" key="1">
    <citation type="journal article" date="2014" name="Front. Microbiol.">
        <title>High frequency of phylogenetically diverse reductive dehalogenase-homologous genes in deep subseafloor sedimentary metagenomes.</title>
        <authorList>
            <person name="Kawai M."/>
            <person name="Futagami T."/>
            <person name="Toyoda A."/>
            <person name="Takaki Y."/>
            <person name="Nishi S."/>
            <person name="Hori S."/>
            <person name="Arai W."/>
            <person name="Tsubouchi T."/>
            <person name="Morono Y."/>
            <person name="Uchiyama I."/>
            <person name="Ito T."/>
            <person name="Fujiyama A."/>
            <person name="Inagaki F."/>
            <person name="Takami H."/>
        </authorList>
    </citation>
    <scope>NUCLEOTIDE SEQUENCE</scope>
    <source>
        <strain evidence="1">Expedition CK06-06</strain>
    </source>
</reference>
<dbReference type="EMBL" id="BART01020250">
    <property type="protein sequence ID" value="GAH01934.1"/>
    <property type="molecule type" value="Genomic_DNA"/>
</dbReference>
<evidence type="ECO:0000313" key="1">
    <source>
        <dbReference type="EMBL" id="GAH01934.1"/>
    </source>
</evidence>
<gene>
    <name evidence="1" type="ORF">S01H4_37657</name>
</gene>
<proteinExistence type="predicted"/>
<comment type="caution">
    <text evidence="1">The sequence shown here is derived from an EMBL/GenBank/DDBJ whole genome shotgun (WGS) entry which is preliminary data.</text>
</comment>
<sequence>MFEVIGFMNEGEDYVKDISSMYKLWTVLQSPLPARTRTKLSEAN</sequence>
<name>X1DA42_9ZZZZ</name>
<organism evidence="1">
    <name type="scientific">marine sediment metagenome</name>
    <dbReference type="NCBI Taxonomy" id="412755"/>
    <lineage>
        <taxon>unclassified sequences</taxon>
        <taxon>metagenomes</taxon>
        <taxon>ecological metagenomes</taxon>
    </lineage>
</organism>
<accession>X1DA42</accession>